<organism evidence="1 2">
    <name type="scientific">Lacibacterium aquatile</name>
    <dbReference type="NCBI Taxonomy" id="1168082"/>
    <lineage>
        <taxon>Bacteria</taxon>
        <taxon>Pseudomonadati</taxon>
        <taxon>Pseudomonadota</taxon>
        <taxon>Alphaproteobacteria</taxon>
        <taxon>Rhodospirillales</taxon>
        <taxon>Rhodospirillaceae</taxon>
    </lineage>
</organism>
<dbReference type="InterPro" id="IPR025638">
    <property type="entry name" value="DUF4336"/>
</dbReference>
<dbReference type="Proteomes" id="UP001597295">
    <property type="component" value="Unassembled WGS sequence"/>
</dbReference>
<dbReference type="RefSeq" id="WP_379875130.1">
    <property type="nucleotide sequence ID" value="NZ_JBHUIP010000003.1"/>
</dbReference>
<protein>
    <recommendedName>
        <fullName evidence="3">DUF4336 domain-containing protein</fullName>
    </recommendedName>
</protein>
<name>A0ABW5DM42_9PROT</name>
<reference evidence="2" key="1">
    <citation type="journal article" date="2019" name="Int. J. Syst. Evol. Microbiol.">
        <title>The Global Catalogue of Microorganisms (GCM) 10K type strain sequencing project: providing services to taxonomists for standard genome sequencing and annotation.</title>
        <authorList>
            <consortium name="The Broad Institute Genomics Platform"/>
            <consortium name="The Broad Institute Genome Sequencing Center for Infectious Disease"/>
            <person name="Wu L."/>
            <person name="Ma J."/>
        </authorList>
    </citation>
    <scope>NUCLEOTIDE SEQUENCE [LARGE SCALE GENOMIC DNA]</scope>
    <source>
        <strain evidence="2">CGMCC 1.19062</strain>
    </source>
</reference>
<keyword evidence="2" id="KW-1185">Reference proteome</keyword>
<dbReference type="InterPro" id="IPR036866">
    <property type="entry name" value="RibonucZ/Hydroxyglut_hydro"/>
</dbReference>
<proteinExistence type="predicted"/>
<dbReference type="SUPFAM" id="SSF56281">
    <property type="entry name" value="Metallo-hydrolase/oxidoreductase"/>
    <property type="match status" value="1"/>
</dbReference>
<evidence type="ECO:0000313" key="2">
    <source>
        <dbReference type="Proteomes" id="UP001597295"/>
    </source>
</evidence>
<dbReference type="PANTHER" id="PTHR33835">
    <property type="entry name" value="YALI0C07656P"/>
    <property type="match status" value="1"/>
</dbReference>
<evidence type="ECO:0008006" key="3">
    <source>
        <dbReference type="Google" id="ProtNLM"/>
    </source>
</evidence>
<sequence length="233" mass="26174">MSVYQPGVLYPLSEGIWLAEHEMKLVGIPFRTRMYLVQLPDGDLVMHSPIPPNHGLTEAVWKLGTPNWRIAPNLHHHLFQTPWQELCATSRLLAPKGLEKKRPDLRIDGTLPQDVPPQWAGVLEAFPILGNPVMKESVFLHRPSRSLILTDLAMSTAPGDHWILRLYGRLNGLHGKLGVSHMLRRFYKDWAAARASLDAILDQDFTRVLTTHGPLIENGGKDALAAAFSWLKP</sequence>
<comment type="caution">
    <text evidence="1">The sequence shown here is derived from an EMBL/GenBank/DDBJ whole genome shotgun (WGS) entry which is preliminary data.</text>
</comment>
<accession>A0ABW5DM42</accession>
<evidence type="ECO:0000313" key="1">
    <source>
        <dbReference type="EMBL" id="MFD2262213.1"/>
    </source>
</evidence>
<dbReference type="EMBL" id="JBHUIP010000003">
    <property type="protein sequence ID" value="MFD2262213.1"/>
    <property type="molecule type" value="Genomic_DNA"/>
</dbReference>
<gene>
    <name evidence="1" type="ORF">ACFSM5_04885</name>
</gene>
<dbReference type="PANTHER" id="PTHR33835:SF1">
    <property type="entry name" value="METALLO-BETA-LACTAMASE DOMAIN-CONTAINING PROTEIN"/>
    <property type="match status" value="1"/>
</dbReference>